<evidence type="ECO:0000313" key="3">
    <source>
        <dbReference type="Proteomes" id="UP001500957"/>
    </source>
</evidence>
<sequence>MKVDTGLGITFDADVDGVEAAEASGYDAAWLPETNHDPLLMAAASGRTTERIQIGTSILVAFARSPMTTAVAANDLQLYTRGRFLLGLGSQISAHITRRFSMPWSDPAKRMKEYIAAVRAIWRTWETGDPLDFRGDYYSHTLMTPMFDPGPNRYGNPPILLAGVGPQMTRVAGEVADGFLAHAFTTPQYFREVTVAGLAEGRKAAGRTLDGFEISGFPFVVTGATEEAMAQTAKACRKQLAFYASTPAYRGVLELHGWGDLGVELTALSKQGEWDTMGTLIDDEVLNEFAIVAEPDRVADVLLERYGDLFTRLTPYPLGPSAPEVWEPIIRKLQSA</sequence>
<dbReference type="InterPro" id="IPR011251">
    <property type="entry name" value="Luciferase-like_dom"/>
</dbReference>
<dbReference type="PANTHER" id="PTHR43244:SF2">
    <property type="entry name" value="CONSERVED HYPOTHETICAL ALANINE AND PROLINE-RICH PROTEIN"/>
    <property type="match status" value="1"/>
</dbReference>
<proteinExistence type="predicted"/>
<dbReference type="CDD" id="cd01097">
    <property type="entry name" value="Tetrahydromethanopterin_reductase"/>
    <property type="match status" value="1"/>
</dbReference>
<dbReference type="InterPro" id="IPR019919">
    <property type="entry name" value="Lucif-like_OxRdtase_MSMEG_2256"/>
</dbReference>
<feature type="domain" description="Luciferase-like" evidence="1">
    <location>
        <begin position="10"/>
        <end position="307"/>
    </location>
</feature>
<name>A0ABN1GFD5_9ACTN</name>
<keyword evidence="3" id="KW-1185">Reference proteome</keyword>
<gene>
    <name evidence="2" type="ORF">GCM10009547_10550</name>
</gene>
<dbReference type="InterPro" id="IPR036661">
    <property type="entry name" value="Luciferase-like_sf"/>
</dbReference>
<comment type="caution">
    <text evidence="2">The sequence shown here is derived from an EMBL/GenBank/DDBJ whole genome shotgun (WGS) entry which is preliminary data.</text>
</comment>
<dbReference type="Proteomes" id="UP001500957">
    <property type="component" value="Unassembled WGS sequence"/>
</dbReference>
<evidence type="ECO:0000259" key="1">
    <source>
        <dbReference type="Pfam" id="PF00296"/>
    </source>
</evidence>
<reference evidence="2 3" key="1">
    <citation type="journal article" date="2019" name="Int. J. Syst. Evol. Microbiol.">
        <title>The Global Catalogue of Microorganisms (GCM) 10K type strain sequencing project: providing services to taxonomists for standard genome sequencing and annotation.</title>
        <authorList>
            <consortium name="The Broad Institute Genomics Platform"/>
            <consortium name="The Broad Institute Genome Sequencing Center for Infectious Disease"/>
            <person name="Wu L."/>
            <person name="Ma J."/>
        </authorList>
    </citation>
    <scope>NUCLEOTIDE SEQUENCE [LARGE SCALE GENOMIC DNA]</scope>
    <source>
        <strain evidence="2 3">JCM 10671</strain>
    </source>
</reference>
<organism evidence="2 3">
    <name type="scientific">Sporichthya brevicatena</name>
    <dbReference type="NCBI Taxonomy" id="171442"/>
    <lineage>
        <taxon>Bacteria</taxon>
        <taxon>Bacillati</taxon>
        <taxon>Actinomycetota</taxon>
        <taxon>Actinomycetes</taxon>
        <taxon>Sporichthyales</taxon>
        <taxon>Sporichthyaceae</taxon>
        <taxon>Sporichthya</taxon>
    </lineage>
</organism>
<dbReference type="EMBL" id="BAAAHE010000008">
    <property type="protein sequence ID" value="GAA0610408.1"/>
    <property type="molecule type" value="Genomic_DNA"/>
</dbReference>
<dbReference type="InterPro" id="IPR050564">
    <property type="entry name" value="F420-G6PD/mer"/>
</dbReference>
<accession>A0ABN1GFD5</accession>
<evidence type="ECO:0000313" key="2">
    <source>
        <dbReference type="EMBL" id="GAA0610408.1"/>
    </source>
</evidence>
<dbReference type="Pfam" id="PF00296">
    <property type="entry name" value="Bac_luciferase"/>
    <property type="match status" value="1"/>
</dbReference>
<dbReference type="RefSeq" id="WP_344602374.1">
    <property type="nucleotide sequence ID" value="NZ_BAAAHE010000008.1"/>
</dbReference>
<protein>
    <submittedName>
        <fullName evidence="2">LLM class F420-dependent oxidoreductase</fullName>
    </submittedName>
</protein>
<dbReference type="NCBIfam" id="TIGR03617">
    <property type="entry name" value="F420_MSMEG_2256"/>
    <property type="match status" value="1"/>
</dbReference>
<dbReference type="PANTHER" id="PTHR43244">
    <property type="match status" value="1"/>
</dbReference>
<dbReference type="SUPFAM" id="SSF51679">
    <property type="entry name" value="Bacterial luciferase-like"/>
    <property type="match status" value="1"/>
</dbReference>
<dbReference type="Gene3D" id="3.20.20.30">
    <property type="entry name" value="Luciferase-like domain"/>
    <property type="match status" value="1"/>
</dbReference>